<reference evidence="2" key="1">
    <citation type="journal article" date="2019" name="Int. J. Syst. Evol. Microbiol.">
        <title>The Global Catalogue of Microorganisms (GCM) 10K type strain sequencing project: providing services to taxonomists for standard genome sequencing and annotation.</title>
        <authorList>
            <consortium name="The Broad Institute Genomics Platform"/>
            <consortium name="The Broad Institute Genome Sequencing Center for Infectious Disease"/>
            <person name="Wu L."/>
            <person name="Ma J."/>
        </authorList>
    </citation>
    <scope>NUCLEOTIDE SEQUENCE [LARGE SCALE GENOMIC DNA]</scope>
    <source>
        <strain evidence="2">CCUG 58127</strain>
    </source>
</reference>
<dbReference type="RefSeq" id="WP_382399773.1">
    <property type="nucleotide sequence ID" value="NZ_JBHSWH010000001.1"/>
</dbReference>
<keyword evidence="2" id="KW-1185">Reference proteome</keyword>
<proteinExistence type="predicted"/>
<accession>A0ABW2AEP6</accession>
<evidence type="ECO:0000313" key="1">
    <source>
        <dbReference type="EMBL" id="MFC6705014.1"/>
    </source>
</evidence>
<organism evidence="1 2">
    <name type="scientific">Flexivirga alba</name>
    <dbReference type="NCBI Taxonomy" id="702742"/>
    <lineage>
        <taxon>Bacteria</taxon>
        <taxon>Bacillati</taxon>
        <taxon>Actinomycetota</taxon>
        <taxon>Actinomycetes</taxon>
        <taxon>Micrococcales</taxon>
        <taxon>Dermacoccaceae</taxon>
        <taxon>Flexivirga</taxon>
    </lineage>
</organism>
<name>A0ABW2AEP6_9MICO</name>
<gene>
    <name evidence="1" type="ORF">ACFQDH_06960</name>
</gene>
<sequence length="68" mass="7205">MCDDSVTTSNLLDPRLDQAWHELEVELTGAGTLDFLDGVTEHLAGLGIQQVSIASKLKTALTPPRTGG</sequence>
<comment type="caution">
    <text evidence="1">The sequence shown here is derived from an EMBL/GenBank/DDBJ whole genome shotgun (WGS) entry which is preliminary data.</text>
</comment>
<dbReference type="EMBL" id="JBHSWH010000001">
    <property type="protein sequence ID" value="MFC6705014.1"/>
    <property type="molecule type" value="Genomic_DNA"/>
</dbReference>
<evidence type="ECO:0008006" key="3">
    <source>
        <dbReference type="Google" id="ProtNLM"/>
    </source>
</evidence>
<protein>
    <recommendedName>
        <fullName evidence="3">Lrp/AsnC family transcriptional regulator</fullName>
    </recommendedName>
</protein>
<evidence type="ECO:0000313" key="2">
    <source>
        <dbReference type="Proteomes" id="UP001596298"/>
    </source>
</evidence>
<dbReference type="Proteomes" id="UP001596298">
    <property type="component" value="Unassembled WGS sequence"/>
</dbReference>